<dbReference type="STRING" id="1442369.A0A0D2IRW5"/>
<dbReference type="RefSeq" id="XP_013273017.1">
    <property type="nucleotide sequence ID" value="XM_013417563.1"/>
</dbReference>
<organism evidence="1 2">
    <name type="scientific">Rhinocladiella mackenziei CBS 650.93</name>
    <dbReference type="NCBI Taxonomy" id="1442369"/>
    <lineage>
        <taxon>Eukaryota</taxon>
        <taxon>Fungi</taxon>
        <taxon>Dikarya</taxon>
        <taxon>Ascomycota</taxon>
        <taxon>Pezizomycotina</taxon>
        <taxon>Eurotiomycetes</taxon>
        <taxon>Chaetothyriomycetidae</taxon>
        <taxon>Chaetothyriales</taxon>
        <taxon>Herpotrichiellaceae</taxon>
        <taxon>Rhinocladiella</taxon>
    </lineage>
</organism>
<sequence length="828" mass="95659">MRVSLGQVATCIRPRCLRIPPRNPWVYQHLFAHFQPQNTPSLAQLRQWSSCFRRNSSTTSTHAKDHLSCGSRIDLPLDESSVRHSSDTFKWATLLEEASVYGIRSKERLCFEADVGHRLDIGSRLVDQPAARQNIDLWLLLLRAQALQNGHEGIKAIWRGLTYRGNAIRLDDKDPAVNTLWQLFLSAGSDDRQFLWSLCNVSKRAIFERPRLFAEIVGASLEGSSPQDAPLFAGILVENHYRGRDDLLGTFHAASRSTHPHALRDFQKIYNLVPKTHIYAEVTSALWKQDRSSDAFMMHSFLVSKGDLPPYFEALEPFIHHLAIHDKNLNSFLMPLDLAGASFEGQARRLWSKEKSRLAGMSAESLNIVASKTMGITPRKLSDQFVARAFATRAFSFDFAVNSLRMIGLIEVGPLAVREMTLTSPDLATLQARFQKLQELEIDTGSSRLVQILKNVCDVGRWEMVQALVNNDLHHEVFENLQLQKQLLKEYYRKQDWLQINRTLAIINNGRFDTEAQKRASEMLITCMLDVGDWDGAISLATNAQVRGWSISSALPRVIRQIIKYTKAGEFHHSTNVDRIAFFIGMLQNILGSGTYFGMELWRRPLRALGSFGRMREFESLVYWIAEWYRPKGLHEQDLTKPLSEKLSDLNVLFNDKFQKALIAWCFRAHKGMATVSPELCLRWTRVLKRLRDRHGVQVKEHIIRWAFIANLRRLFRPNWHLRPRHNRIRARNTATLSRYWQLYDAMWDMKPEGKVRYKNRHQAVLSARQPRKFLRKRGSHLMSRQSRFSAEQTSTRAVHGRMGQNNVPEDIVMYRDLFNASWEDYRK</sequence>
<dbReference type="HOGENOM" id="CLU_007655_0_2_1"/>
<dbReference type="AlphaFoldDB" id="A0A0D2IRW5"/>
<evidence type="ECO:0000313" key="1">
    <source>
        <dbReference type="EMBL" id="KIX05881.1"/>
    </source>
</evidence>
<dbReference type="GeneID" id="25291925"/>
<reference evidence="1 2" key="1">
    <citation type="submission" date="2015-01" db="EMBL/GenBank/DDBJ databases">
        <title>The Genome Sequence of Rhinocladiella mackenzie CBS 650.93.</title>
        <authorList>
            <consortium name="The Broad Institute Genomics Platform"/>
            <person name="Cuomo C."/>
            <person name="de Hoog S."/>
            <person name="Gorbushina A."/>
            <person name="Stielow B."/>
            <person name="Teixiera M."/>
            <person name="Abouelleil A."/>
            <person name="Chapman S.B."/>
            <person name="Priest M."/>
            <person name="Young S.K."/>
            <person name="Wortman J."/>
            <person name="Nusbaum C."/>
            <person name="Birren B."/>
        </authorList>
    </citation>
    <scope>NUCLEOTIDE SEQUENCE [LARGE SCALE GENOMIC DNA]</scope>
    <source>
        <strain evidence="1 2">CBS 650.93</strain>
    </source>
</reference>
<evidence type="ECO:0000313" key="2">
    <source>
        <dbReference type="Proteomes" id="UP000053617"/>
    </source>
</evidence>
<dbReference type="Proteomes" id="UP000053617">
    <property type="component" value="Unassembled WGS sequence"/>
</dbReference>
<name>A0A0D2IRW5_9EURO</name>
<dbReference type="VEuPathDB" id="FungiDB:Z518_03854"/>
<protein>
    <submittedName>
        <fullName evidence="1">Uncharacterized protein</fullName>
    </submittedName>
</protein>
<dbReference type="EMBL" id="KN847477">
    <property type="protein sequence ID" value="KIX05881.1"/>
    <property type="molecule type" value="Genomic_DNA"/>
</dbReference>
<gene>
    <name evidence="1" type="ORF">Z518_03854</name>
</gene>
<accession>A0A0D2IRW5</accession>
<proteinExistence type="predicted"/>
<keyword evidence="2" id="KW-1185">Reference proteome</keyword>
<dbReference type="OrthoDB" id="5366531at2759"/>